<organism evidence="1 2">
    <name type="scientific">Nannocystis radixulma</name>
    <dbReference type="NCBI Taxonomy" id="2995305"/>
    <lineage>
        <taxon>Bacteria</taxon>
        <taxon>Pseudomonadati</taxon>
        <taxon>Myxococcota</taxon>
        <taxon>Polyangia</taxon>
        <taxon>Nannocystales</taxon>
        <taxon>Nannocystaceae</taxon>
        <taxon>Nannocystis</taxon>
    </lineage>
</organism>
<dbReference type="InterPro" id="IPR025638">
    <property type="entry name" value="DUF4336"/>
</dbReference>
<dbReference type="InterPro" id="IPR036866">
    <property type="entry name" value="RibonucZ/Hydroxyglut_hydro"/>
</dbReference>
<dbReference type="PANTHER" id="PTHR33835:SF1">
    <property type="entry name" value="METALLO-BETA-LACTAMASE DOMAIN-CONTAINING PROTEIN"/>
    <property type="match status" value="1"/>
</dbReference>
<evidence type="ECO:0000313" key="1">
    <source>
        <dbReference type="EMBL" id="MDC0666405.1"/>
    </source>
</evidence>
<dbReference type="PANTHER" id="PTHR33835">
    <property type="entry name" value="YALI0C07656P"/>
    <property type="match status" value="1"/>
</dbReference>
<dbReference type="RefSeq" id="WP_271993942.1">
    <property type="nucleotide sequence ID" value="NZ_JAQNDN010000001.1"/>
</dbReference>
<sequence>MTTTPVILFAEGLWLATTPVRIVGMQLTATMAVLRLGQADLLLYSPLAMTRELRAAVEALGRVAHLYAPNIYHHRWIGEWAAAFPSARLHAPKGLAAKRRDLRIDRFHGTELEPAFAGSVDEVCIEGFRLEESVLVYRPARALIVADLVHNVGRPPGRWAALYTRMMGFYDRVALSRMIRWTGFADRALARRSLDRLLALPFDRLVVGHGAPLTAGALEAVAAAYTWLPRES</sequence>
<comment type="caution">
    <text evidence="1">The sequence shown here is derived from an EMBL/GenBank/DDBJ whole genome shotgun (WGS) entry which is preliminary data.</text>
</comment>
<gene>
    <name evidence="1" type="ORF">POL58_01590</name>
</gene>
<dbReference type="EMBL" id="JAQNDN010000001">
    <property type="protein sequence ID" value="MDC0666405.1"/>
    <property type="molecule type" value="Genomic_DNA"/>
</dbReference>
<dbReference type="Proteomes" id="UP001217838">
    <property type="component" value="Unassembled WGS sequence"/>
</dbReference>
<accession>A0ABT5AX32</accession>
<keyword evidence="2" id="KW-1185">Reference proteome</keyword>
<evidence type="ECO:0008006" key="3">
    <source>
        <dbReference type="Google" id="ProtNLM"/>
    </source>
</evidence>
<proteinExistence type="predicted"/>
<reference evidence="1 2" key="1">
    <citation type="submission" date="2022-11" db="EMBL/GenBank/DDBJ databases">
        <title>Minimal conservation of predation-associated metabolite biosynthetic gene clusters underscores biosynthetic potential of Myxococcota including descriptions for ten novel species: Archangium lansinium sp. nov., Myxococcus landrumus sp. nov., Nannocystis bai.</title>
        <authorList>
            <person name="Ahearne A."/>
            <person name="Stevens C."/>
            <person name="Dowd S."/>
        </authorList>
    </citation>
    <scope>NUCLEOTIDE SEQUENCE [LARGE SCALE GENOMIC DNA]</scope>
    <source>
        <strain evidence="1 2">NCELM</strain>
    </source>
</reference>
<name>A0ABT5AX32_9BACT</name>
<dbReference type="SUPFAM" id="SSF56281">
    <property type="entry name" value="Metallo-hydrolase/oxidoreductase"/>
    <property type="match status" value="1"/>
</dbReference>
<evidence type="ECO:0000313" key="2">
    <source>
        <dbReference type="Proteomes" id="UP001217838"/>
    </source>
</evidence>
<protein>
    <recommendedName>
        <fullName evidence="3">DUF4336 domain-containing protein</fullName>
    </recommendedName>
</protein>
<dbReference type="Gene3D" id="3.60.15.10">
    <property type="entry name" value="Ribonuclease Z/Hydroxyacylglutathione hydrolase-like"/>
    <property type="match status" value="1"/>
</dbReference>